<dbReference type="NCBIfam" id="TIGR04296">
    <property type="entry name" value="PEFG-CTERM"/>
    <property type="match status" value="1"/>
</dbReference>
<dbReference type="Gene3D" id="2.60.40.420">
    <property type="entry name" value="Cupredoxins - blue copper proteins"/>
    <property type="match status" value="1"/>
</dbReference>
<proteinExistence type="predicted"/>
<dbReference type="Proteomes" id="UP000241022">
    <property type="component" value="Unassembled WGS sequence"/>
</dbReference>
<dbReference type="HOGENOM" id="CLU_083799_0_0_2"/>
<dbReference type="InterPro" id="IPR027560">
    <property type="entry name" value="PEFG-CTERM"/>
</dbReference>
<dbReference type="KEGG" id="nbv:T478_0648"/>
<evidence type="ECO:0000313" key="5">
    <source>
        <dbReference type="Proteomes" id="UP000241022"/>
    </source>
</evidence>
<evidence type="ECO:0000313" key="3">
    <source>
        <dbReference type="EMBL" id="PTL87909.1"/>
    </source>
</evidence>
<evidence type="ECO:0000313" key="4">
    <source>
        <dbReference type="Proteomes" id="UP000030944"/>
    </source>
</evidence>
<name>A0A0A7V4R2_9ARCH</name>
<dbReference type="Proteomes" id="UP000030944">
    <property type="component" value="Chromosome"/>
</dbReference>
<dbReference type="RefSeq" id="WP_052433868.1">
    <property type="nucleotide sequence ID" value="NZ_CP007026.1"/>
</dbReference>
<accession>A0A0A7V4R2</accession>
<evidence type="ECO:0000256" key="1">
    <source>
        <dbReference type="SAM" id="Phobius"/>
    </source>
</evidence>
<keyword evidence="5" id="KW-1185">Reference proteome</keyword>
<dbReference type="EMBL" id="CP007026">
    <property type="protein sequence ID" value="AJA93166.1"/>
    <property type="molecule type" value="Genomic_DNA"/>
</dbReference>
<keyword evidence="1" id="KW-0812">Transmembrane</keyword>
<feature type="transmembrane region" description="Helical" evidence="1">
    <location>
        <begin position="285"/>
        <end position="305"/>
    </location>
</feature>
<sequence length="313" mass="33448">MKKLGIGLLALSISLAMTGIGFDNAFAEEIKIENGRGSSQPGCEVTNLCFVPAIATANVGDKIIFLNGDDAPHTSTSGNPTSGPDGIWDSGLQQPGVDFVFMATTPGTFDYFCMVHPWMAGQLVILAADSETSNDIISNYGTSVDQTESMIYGDTTPEISKKDPGAVNEVFANIVTSDASKGSPLTIEVEFMESDGFVINHVNYDITVSQNGEIILADNGAHRHLFKYPVHTTDELEFDPKEHPVDIDVTFQGIGHFVGSLTEESILGVYGPIGTTSTFQVVPEFGVIVSLVLVISITAVIGFSAKTRLIQKF</sequence>
<reference evidence="3" key="2">
    <citation type="submission" date="2016-05" db="EMBL/GenBank/DDBJ databases">
        <authorList>
            <person name="Lavstsen T."/>
            <person name="Jespersen J.S."/>
        </authorList>
    </citation>
    <scope>NUCLEOTIDE SEQUENCE [LARGE SCALE GENOMIC DNA]</scope>
    <source>
        <strain evidence="3">U25</strain>
    </source>
</reference>
<dbReference type="OrthoDB" id="4392at2157"/>
<dbReference type="SUPFAM" id="SSF49503">
    <property type="entry name" value="Cupredoxins"/>
    <property type="match status" value="1"/>
</dbReference>
<dbReference type="GeneID" id="25399663"/>
<gene>
    <name evidence="3" type="ORF">A7X95_01110</name>
    <name evidence="2" type="ORF">T478_0648</name>
</gene>
<keyword evidence="1" id="KW-0472">Membrane</keyword>
<keyword evidence="1" id="KW-1133">Transmembrane helix</keyword>
<dbReference type="PANTHER" id="PTHR36507">
    <property type="entry name" value="BLL1555 PROTEIN"/>
    <property type="match status" value="1"/>
</dbReference>
<dbReference type="InterPro" id="IPR008972">
    <property type="entry name" value="Cupredoxin"/>
</dbReference>
<organism evidence="2 4">
    <name type="scientific">Candidatus Nitrosopelagicus brevis</name>
    <dbReference type="NCBI Taxonomy" id="1410606"/>
    <lineage>
        <taxon>Archaea</taxon>
        <taxon>Nitrososphaerota</taxon>
    </lineage>
</organism>
<protein>
    <submittedName>
        <fullName evidence="2">PEFG-CTERM domain protein</fullName>
    </submittedName>
</protein>
<dbReference type="InterPro" id="IPR052721">
    <property type="entry name" value="ET_Amicyanin"/>
</dbReference>
<reference evidence="2 4" key="1">
    <citation type="journal article" date="2015" name="Proc. Natl. Acad. Sci. U.S.A.">
        <title>Genomic and proteomic characterization of "Candidatus Nitrosopelagicus brevis": An ammonia-oxidizing archaeon from the open ocean.</title>
        <authorList>
            <person name="Santoro A.E."/>
            <person name="Dupont C.L."/>
            <person name="Richter R.A."/>
            <person name="Craig M.T."/>
            <person name="Carini P."/>
            <person name="McIlvin M.R."/>
            <person name="Yang Y."/>
            <person name="Orsi W.D."/>
            <person name="Moran D.M."/>
            <person name="Saito M.A."/>
        </authorList>
    </citation>
    <scope>NUCLEOTIDE SEQUENCE [LARGE SCALE GENOMIC DNA]</scope>
    <source>
        <strain evidence="2">CN25</strain>
        <strain evidence="4">V2</strain>
    </source>
</reference>
<dbReference type="EMBL" id="LXWN01000001">
    <property type="protein sequence ID" value="PTL87909.1"/>
    <property type="molecule type" value="Genomic_DNA"/>
</dbReference>
<dbReference type="PANTHER" id="PTHR36507:SF1">
    <property type="entry name" value="BLL1555 PROTEIN"/>
    <property type="match status" value="1"/>
</dbReference>
<evidence type="ECO:0000313" key="2">
    <source>
        <dbReference type="EMBL" id="AJA93166.1"/>
    </source>
</evidence>
<dbReference type="STRING" id="1410606.T478_0648"/>
<dbReference type="AlphaFoldDB" id="A0A0A7V4R2"/>
<reference evidence="3 5" key="3">
    <citation type="submission" date="2018-04" db="EMBL/GenBank/DDBJ databases">
        <title>Transcriptomics of ammonia oxidizing archaea.</title>
        <authorList>
            <person name="Carini P."/>
        </authorList>
    </citation>
    <scope>NUCLEOTIDE SEQUENCE [LARGE SCALE GENOMIC DNA]</scope>
    <source>
        <strain evidence="3 5">U25</strain>
    </source>
</reference>